<dbReference type="Pfam" id="PF08447">
    <property type="entry name" value="PAS_3"/>
    <property type="match status" value="1"/>
</dbReference>
<dbReference type="PANTHER" id="PTHR44757">
    <property type="entry name" value="DIGUANYLATE CYCLASE DGCP"/>
    <property type="match status" value="1"/>
</dbReference>
<dbReference type="SUPFAM" id="SSF55785">
    <property type="entry name" value="PYP-like sensor domain (PAS domain)"/>
    <property type="match status" value="2"/>
</dbReference>
<feature type="domain" description="PAC" evidence="3">
    <location>
        <begin position="419"/>
        <end position="469"/>
    </location>
</feature>
<evidence type="ECO:0000259" key="4">
    <source>
        <dbReference type="PROSITE" id="PS50885"/>
    </source>
</evidence>
<dbReference type="PROSITE" id="PS50887">
    <property type="entry name" value="GGDEF"/>
    <property type="match status" value="1"/>
</dbReference>
<feature type="domain" description="HAMP" evidence="4">
    <location>
        <begin position="287"/>
        <end position="341"/>
    </location>
</feature>
<dbReference type="OrthoDB" id="9798833at2"/>
<dbReference type="InterPro" id="IPR000160">
    <property type="entry name" value="GGDEF_dom"/>
</dbReference>
<dbReference type="Pfam" id="PF05228">
    <property type="entry name" value="CHASE4"/>
    <property type="match status" value="1"/>
</dbReference>
<dbReference type="GO" id="GO:0016020">
    <property type="term" value="C:membrane"/>
    <property type="evidence" value="ECO:0007669"/>
    <property type="project" value="InterPro"/>
</dbReference>
<dbReference type="SUPFAM" id="SSF55073">
    <property type="entry name" value="Nucleotide cyclase"/>
    <property type="match status" value="1"/>
</dbReference>
<dbReference type="InterPro" id="IPR013655">
    <property type="entry name" value="PAS_fold_3"/>
</dbReference>
<accession>A0A1M6JWU6</accession>
<dbReference type="InterPro" id="IPR037522">
    <property type="entry name" value="HD_GYP_dom"/>
</dbReference>
<dbReference type="Gene3D" id="3.30.450.20">
    <property type="entry name" value="PAS domain"/>
    <property type="match status" value="2"/>
</dbReference>
<dbReference type="Gene3D" id="6.10.340.10">
    <property type="match status" value="1"/>
</dbReference>
<dbReference type="CDD" id="cd00130">
    <property type="entry name" value="PAS"/>
    <property type="match status" value="2"/>
</dbReference>
<evidence type="ECO:0000313" key="8">
    <source>
        <dbReference type="Proteomes" id="UP000184529"/>
    </source>
</evidence>
<evidence type="ECO:0000256" key="1">
    <source>
        <dbReference type="SAM" id="Coils"/>
    </source>
</evidence>
<dbReference type="SMART" id="SM00091">
    <property type="entry name" value="PAS"/>
    <property type="match status" value="2"/>
</dbReference>
<dbReference type="Proteomes" id="UP000184529">
    <property type="component" value="Unassembled WGS sequence"/>
</dbReference>
<feature type="domain" description="PAS" evidence="2">
    <location>
        <begin position="346"/>
        <end position="415"/>
    </location>
</feature>
<keyword evidence="1" id="KW-0175">Coiled coil</keyword>
<dbReference type="InterPro" id="IPR007892">
    <property type="entry name" value="CHASE4"/>
</dbReference>
<dbReference type="PROSITE" id="PS50113">
    <property type="entry name" value="PAC"/>
    <property type="match status" value="2"/>
</dbReference>
<dbReference type="InterPro" id="IPR043128">
    <property type="entry name" value="Rev_trsase/Diguanyl_cyclase"/>
</dbReference>
<organism evidence="7 8">
    <name type="scientific">Desulfofundulus thermosubterraneus DSM 16057</name>
    <dbReference type="NCBI Taxonomy" id="1121432"/>
    <lineage>
        <taxon>Bacteria</taxon>
        <taxon>Bacillati</taxon>
        <taxon>Bacillota</taxon>
        <taxon>Clostridia</taxon>
        <taxon>Eubacteriales</taxon>
        <taxon>Peptococcaceae</taxon>
        <taxon>Desulfofundulus</taxon>
    </lineage>
</organism>
<dbReference type="STRING" id="1121432.SAMN02745219_02719"/>
<feature type="domain" description="HD-GYP" evidence="6">
    <location>
        <begin position="743"/>
        <end position="822"/>
    </location>
</feature>
<dbReference type="PROSITE" id="PS51832">
    <property type="entry name" value="HD_GYP"/>
    <property type="match status" value="1"/>
</dbReference>
<dbReference type="PANTHER" id="PTHR44757:SF2">
    <property type="entry name" value="BIOFILM ARCHITECTURE MAINTENANCE PROTEIN MBAA"/>
    <property type="match status" value="1"/>
</dbReference>
<proteinExistence type="predicted"/>
<dbReference type="InterPro" id="IPR052155">
    <property type="entry name" value="Biofilm_reg_signaling"/>
</dbReference>
<dbReference type="Gene3D" id="1.10.3210.10">
    <property type="entry name" value="Hypothetical protein af1432"/>
    <property type="match status" value="1"/>
</dbReference>
<dbReference type="Gene3D" id="3.30.70.270">
    <property type="match status" value="1"/>
</dbReference>
<dbReference type="AlphaFoldDB" id="A0A1M6JWU6"/>
<sequence>MSLKTRIVLTLCAAFAILAFVFFAVSHVIANNIVAELERDNLKQNIERALQALEREVEELDKYTEDWAAWDDTYIFVKERNEEYIKKNLVDSTFEVLKINYIVIINTGGEMVYARGYDLEEGEDIPVPREIVFPACQKAGGLKGLVATPEGAVLVAARPVLKSDDTGPARGTMIFGRILNDKHLKELSEITRLPLTLHPPGAVDFRDLQPAGSLENGEPCYARIISPEESAGFTVIKDLQGKTALILQVNSDRRAARVFQSARKAFSLYLALAAVLCCSLALFWLNRAVVSRLAKLTAAVTSTGYQFPLSSGFPVLGGRDELAFLSAEIGKMLDRLEEYRREISDKEKKYRAVVENAAEAVVVVQDGVVKFANRAAAVHTGYTAEEIVSRHFLDFIHPEDREAVWEHYRELLENKGVLYAYPFRVIARDGSIKWAETNSVVVEWEGQPAILHFLTDITPRRILEEELQRLMAEKSLILDSLTELVVFIDRDMQIIWANRAAGQSVGRSPGDLFGAKCHEIWHGRSDPCQGCPVVQAMETGQVCTGEVASPDGRFWSITASPVKDEKRNVIGAVEATLDITERRSYEEQLKYLSLHDPLTGLYNRAFFQEELRRLSVSREYPITILVADLDGLKLVNDTLGHARGDEMLKACADVLRNSLRCSDILARIGGDEFAALLPGTDEKTGEDIVYRIHSRIDDYNKEHPELPLHVSTGFATCRSGDESLEDTFKKADDLMYRHKLVYRASARNQIVSALLAALKEKDYLTAGHAERLKEMCLKMGEKLGLSPRQMADLALLAQVHDLGKVAVPDSILFKKGPLTEEE</sequence>
<feature type="domain" description="PAC" evidence="3">
    <location>
        <begin position="541"/>
        <end position="591"/>
    </location>
</feature>
<evidence type="ECO:0000259" key="2">
    <source>
        <dbReference type="PROSITE" id="PS50112"/>
    </source>
</evidence>
<evidence type="ECO:0000259" key="6">
    <source>
        <dbReference type="PROSITE" id="PS51832"/>
    </source>
</evidence>
<dbReference type="SMART" id="SM00086">
    <property type="entry name" value="PAC"/>
    <property type="match status" value="1"/>
</dbReference>
<evidence type="ECO:0000259" key="5">
    <source>
        <dbReference type="PROSITE" id="PS50887"/>
    </source>
</evidence>
<gene>
    <name evidence="7" type="ORF">SAMN02745219_02719</name>
</gene>
<evidence type="ECO:0000259" key="3">
    <source>
        <dbReference type="PROSITE" id="PS50113"/>
    </source>
</evidence>
<feature type="domain" description="GGDEF" evidence="5">
    <location>
        <begin position="620"/>
        <end position="755"/>
    </location>
</feature>
<dbReference type="NCBIfam" id="TIGR00254">
    <property type="entry name" value="GGDEF"/>
    <property type="match status" value="1"/>
</dbReference>
<dbReference type="Pfam" id="PF08448">
    <property type="entry name" value="PAS_4"/>
    <property type="match status" value="1"/>
</dbReference>
<dbReference type="InterPro" id="IPR013656">
    <property type="entry name" value="PAS_4"/>
</dbReference>
<name>A0A1M6JWU6_9FIRM</name>
<feature type="coiled-coil region" evidence="1">
    <location>
        <begin position="322"/>
        <end position="356"/>
    </location>
</feature>
<dbReference type="InterPro" id="IPR001610">
    <property type="entry name" value="PAC"/>
</dbReference>
<dbReference type="InterPro" id="IPR000700">
    <property type="entry name" value="PAS-assoc_C"/>
</dbReference>
<protein>
    <submittedName>
        <fullName evidence="7">PAS domain S-box-containing protein/diguanylate cyclase (GGDEF) domain-containing protein</fullName>
    </submittedName>
</protein>
<dbReference type="GO" id="GO:0007165">
    <property type="term" value="P:signal transduction"/>
    <property type="evidence" value="ECO:0007669"/>
    <property type="project" value="InterPro"/>
</dbReference>
<dbReference type="SMART" id="SM00267">
    <property type="entry name" value="GGDEF"/>
    <property type="match status" value="1"/>
</dbReference>
<keyword evidence="8" id="KW-1185">Reference proteome</keyword>
<dbReference type="CDD" id="cd01949">
    <property type="entry name" value="GGDEF"/>
    <property type="match status" value="1"/>
</dbReference>
<dbReference type="RefSeq" id="WP_084062441.1">
    <property type="nucleotide sequence ID" value="NZ_FQZM01000038.1"/>
</dbReference>
<dbReference type="NCBIfam" id="TIGR00229">
    <property type="entry name" value="sensory_box"/>
    <property type="match status" value="1"/>
</dbReference>
<dbReference type="Pfam" id="PF00990">
    <property type="entry name" value="GGDEF"/>
    <property type="match status" value="1"/>
</dbReference>
<dbReference type="PROSITE" id="PS50112">
    <property type="entry name" value="PAS"/>
    <property type="match status" value="1"/>
</dbReference>
<dbReference type="SUPFAM" id="SSF109604">
    <property type="entry name" value="HD-domain/PDEase-like"/>
    <property type="match status" value="1"/>
</dbReference>
<dbReference type="InterPro" id="IPR029787">
    <property type="entry name" value="Nucleotide_cyclase"/>
</dbReference>
<dbReference type="EMBL" id="FQZM01000038">
    <property type="protein sequence ID" value="SHJ51143.1"/>
    <property type="molecule type" value="Genomic_DNA"/>
</dbReference>
<dbReference type="InterPro" id="IPR003660">
    <property type="entry name" value="HAMP_dom"/>
</dbReference>
<evidence type="ECO:0000313" key="7">
    <source>
        <dbReference type="EMBL" id="SHJ51143.1"/>
    </source>
</evidence>
<reference evidence="8" key="1">
    <citation type="submission" date="2016-11" db="EMBL/GenBank/DDBJ databases">
        <authorList>
            <person name="Varghese N."/>
            <person name="Submissions S."/>
        </authorList>
    </citation>
    <scope>NUCLEOTIDE SEQUENCE [LARGE SCALE GENOMIC DNA]</scope>
    <source>
        <strain evidence="8">DSM 16057</strain>
    </source>
</reference>
<feature type="coiled-coil region" evidence="1">
    <location>
        <begin position="32"/>
        <end position="66"/>
    </location>
</feature>
<dbReference type="InterPro" id="IPR035965">
    <property type="entry name" value="PAS-like_dom_sf"/>
</dbReference>
<dbReference type="InterPro" id="IPR000014">
    <property type="entry name" value="PAS"/>
</dbReference>
<dbReference type="PROSITE" id="PS50885">
    <property type="entry name" value="HAMP"/>
    <property type="match status" value="1"/>
</dbReference>